<dbReference type="RefSeq" id="WP_157748948.1">
    <property type="nucleotide sequence ID" value="NZ_LT607413.1"/>
</dbReference>
<feature type="chain" id="PRO_5039047490" description="Lipoprotein" evidence="2">
    <location>
        <begin position="20"/>
        <end position="166"/>
    </location>
</feature>
<protein>
    <recommendedName>
        <fullName evidence="5">Lipoprotein</fullName>
    </recommendedName>
</protein>
<dbReference type="InParanoid" id="A0A1C4XWC4"/>
<sequence>MKSFRVVSAVLICASLTLAGCGGGDDTTAESAPSPSSATSAPAASASSAPAPSAPAGGASDKELCESVKKAGNDMKASVVTALQADPAAAPEAFRKVLTELESKLTALAATGGDTAVTTAIQAFTSEAAKAAKAADPASAADNPAFEKAGTDLAAACKKAGVEVNF</sequence>
<feature type="signal peptide" evidence="2">
    <location>
        <begin position="1"/>
        <end position="19"/>
    </location>
</feature>
<feature type="region of interest" description="Disordered" evidence="1">
    <location>
        <begin position="24"/>
        <end position="62"/>
    </location>
</feature>
<proteinExistence type="predicted"/>
<reference evidence="4" key="1">
    <citation type="submission" date="2016-06" db="EMBL/GenBank/DDBJ databases">
        <authorList>
            <person name="Varghese N."/>
            <person name="Submissions Spin"/>
        </authorList>
    </citation>
    <scope>NUCLEOTIDE SEQUENCE [LARGE SCALE GENOMIC DNA]</scope>
    <source>
        <strain evidence="4">DSM 43816</strain>
    </source>
</reference>
<evidence type="ECO:0008006" key="5">
    <source>
        <dbReference type="Google" id="ProtNLM"/>
    </source>
</evidence>
<dbReference type="AlphaFoldDB" id="A0A1C4XWC4"/>
<dbReference type="Proteomes" id="UP000198253">
    <property type="component" value="Chromosome I"/>
</dbReference>
<feature type="compositionally biased region" description="Low complexity" evidence="1">
    <location>
        <begin position="31"/>
        <end position="59"/>
    </location>
</feature>
<dbReference type="PROSITE" id="PS51257">
    <property type="entry name" value="PROKAR_LIPOPROTEIN"/>
    <property type="match status" value="1"/>
</dbReference>
<keyword evidence="2" id="KW-0732">Signal</keyword>
<organism evidence="3 4">
    <name type="scientific">Micromonospora echinospora</name>
    <name type="common">Micromonospora purpurea</name>
    <dbReference type="NCBI Taxonomy" id="1877"/>
    <lineage>
        <taxon>Bacteria</taxon>
        <taxon>Bacillati</taxon>
        <taxon>Actinomycetota</taxon>
        <taxon>Actinomycetes</taxon>
        <taxon>Micromonosporales</taxon>
        <taxon>Micromonosporaceae</taxon>
        <taxon>Micromonospora</taxon>
    </lineage>
</organism>
<name>A0A1C4XWC4_MICEC</name>
<evidence type="ECO:0000256" key="1">
    <source>
        <dbReference type="SAM" id="MobiDB-lite"/>
    </source>
</evidence>
<evidence type="ECO:0000256" key="2">
    <source>
        <dbReference type="SAM" id="SignalP"/>
    </source>
</evidence>
<accession>A0A1C4XWC4</accession>
<dbReference type="EMBL" id="LT607413">
    <property type="protein sequence ID" value="SCF12775.1"/>
    <property type="molecule type" value="Genomic_DNA"/>
</dbReference>
<evidence type="ECO:0000313" key="4">
    <source>
        <dbReference type="Proteomes" id="UP000198253"/>
    </source>
</evidence>
<keyword evidence="4" id="KW-1185">Reference proteome</keyword>
<gene>
    <name evidence="3" type="ORF">GA0070618_3398</name>
</gene>
<evidence type="ECO:0000313" key="3">
    <source>
        <dbReference type="EMBL" id="SCF12775.1"/>
    </source>
</evidence>